<dbReference type="AlphaFoldDB" id="A0A4R0XVL5"/>
<gene>
    <name evidence="1" type="ORF">C4B24_03400</name>
</gene>
<dbReference type="OrthoDB" id="407960at2"/>
<comment type="caution">
    <text evidence="1">The sequence shown here is derived from an EMBL/GenBank/DDBJ whole genome shotgun (WGS) entry which is preliminary data.</text>
</comment>
<evidence type="ECO:0000313" key="2">
    <source>
        <dbReference type="Proteomes" id="UP000294192"/>
    </source>
</evidence>
<dbReference type="EMBL" id="PSZO01000016">
    <property type="protein sequence ID" value="TCG10981.1"/>
    <property type="molecule type" value="Genomic_DNA"/>
</dbReference>
<dbReference type="Gene3D" id="1.10.287.1080">
    <property type="entry name" value="MazG-like"/>
    <property type="match status" value="1"/>
</dbReference>
<accession>A0A4R0XVL5</accession>
<reference evidence="1 2" key="1">
    <citation type="submission" date="2018-02" db="EMBL/GenBank/DDBJ databases">
        <title>Mycoplasma marinum and Mycoplasma todarodis sp. nov., moderately halophilic and psychrotolerant mycoplasmas isolated from cephalopods.</title>
        <authorList>
            <person name="Viver T."/>
        </authorList>
    </citation>
    <scope>NUCLEOTIDE SEQUENCE [LARGE SCALE GENOMIC DNA]</scope>
    <source>
        <strain evidence="1 2">PE</strain>
    </source>
</reference>
<sequence length="81" mass="9538">MQNKIKQILESSNDKSQVLQAVEELAELSQALIKNVNRNKDNIDDITQEMADVFIMLEQLKLIYKIDDQELKKQMEFKVNR</sequence>
<evidence type="ECO:0000313" key="1">
    <source>
        <dbReference type="EMBL" id="TCG10981.1"/>
    </source>
</evidence>
<dbReference type="Proteomes" id="UP000294192">
    <property type="component" value="Unassembled WGS sequence"/>
</dbReference>
<dbReference type="CDD" id="cd11539">
    <property type="entry name" value="NTP-PPase_u2"/>
    <property type="match status" value="1"/>
</dbReference>
<organism evidence="1 2">
    <name type="scientific">Mycoplasma marinum</name>
    <dbReference type="NCBI Taxonomy" id="1937190"/>
    <lineage>
        <taxon>Bacteria</taxon>
        <taxon>Bacillati</taxon>
        <taxon>Mycoplasmatota</taxon>
        <taxon>Mollicutes</taxon>
        <taxon>Mycoplasmataceae</taxon>
        <taxon>Mycoplasma</taxon>
    </lineage>
</organism>
<dbReference type="SUPFAM" id="SSF101386">
    <property type="entry name" value="all-alpha NTP pyrophosphatases"/>
    <property type="match status" value="1"/>
</dbReference>
<name>A0A4R0XVL5_9MOLU</name>
<protein>
    <recommendedName>
        <fullName evidence="3">NTP pyrophosphohydrolase MazG putative catalytic core domain-containing protein</fullName>
    </recommendedName>
</protein>
<keyword evidence="2" id="KW-1185">Reference proteome</keyword>
<dbReference type="RefSeq" id="WP_131599361.1">
    <property type="nucleotide sequence ID" value="NZ_PSZO01000016.1"/>
</dbReference>
<proteinExistence type="predicted"/>
<evidence type="ECO:0008006" key="3">
    <source>
        <dbReference type="Google" id="ProtNLM"/>
    </source>
</evidence>